<comment type="caution">
    <text evidence="5">The sequence shown here is derived from an EMBL/GenBank/DDBJ whole genome shotgun (WGS) entry which is preliminary data.</text>
</comment>
<evidence type="ECO:0000256" key="1">
    <source>
        <dbReference type="ARBA" id="ARBA00006068"/>
    </source>
</evidence>
<sequence>MTHHDQPLKHSRRAPQNPFATVGRIALAIIVVLAVSSTSVAAIAVWQTVGRIKPGIQLAQLPGSTGVAVPSVGAIEGEVNLLLVGTDTRTNQGGAFSDSANQDASSGLGNNDVTMLLHVSADHTNATVVSFPRDLMVPVPECPDPSGDGSTVDATDLAMFNTTLSRGGLSCTVLTVEKMTGLTIPYAAEISFDGVIAMSNAVGGVTVCLATDVTDSFTGLDLKAGNQTLVGDQALAFVRSRHGVGDGSDLGRISNQQVFLSSLMRKITSAGVLTNPLTLYSLANAAVTNMQLSTTLTDPTAMVAIALALKNISLSSMVFVQYPSVTDPDDVNRVIPNKSAALLLNTALQNNQPISLTGGTGVAAEADPSSTSTPTPTSTADATGTPTDSTTGTAAPTDTPTPTPSSTVVSLPTSVSGQTAAEQTCTVGNN</sequence>
<feature type="region of interest" description="Disordered" evidence="2">
    <location>
        <begin position="356"/>
        <end position="430"/>
    </location>
</feature>
<comment type="similarity">
    <text evidence="1">Belongs to the LytR/CpsA/Psr (LCP) family.</text>
</comment>
<dbReference type="RefSeq" id="WP_205107652.1">
    <property type="nucleotide sequence ID" value="NZ_BAAAHT010000013.1"/>
</dbReference>
<gene>
    <name evidence="5" type="ORF">JOE66_001204</name>
</gene>
<dbReference type="InterPro" id="IPR050922">
    <property type="entry name" value="LytR/CpsA/Psr_CW_biosynth"/>
</dbReference>
<evidence type="ECO:0000313" key="5">
    <source>
        <dbReference type="EMBL" id="MBM7471570.1"/>
    </source>
</evidence>
<dbReference type="PANTHER" id="PTHR33392:SF6">
    <property type="entry name" value="POLYISOPRENYL-TEICHOIC ACID--PEPTIDOGLYCAN TEICHOIC ACID TRANSFERASE TAGU"/>
    <property type="match status" value="1"/>
</dbReference>
<protein>
    <submittedName>
        <fullName evidence="5">LCP family protein required for cell wall assembly</fullName>
    </submittedName>
</protein>
<evidence type="ECO:0000256" key="3">
    <source>
        <dbReference type="SAM" id="Phobius"/>
    </source>
</evidence>
<accession>A0ABS2L392</accession>
<dbReference type="InterPro" id="IPR004474">
    <property type="entry name" value="LytR_CpsA_psr"/>
</dbReference>
<dbReference type="PANTHER" id="PTHR33392">
    <property type="entry name" value="POLYISOPRENYL-TEICHOIC ACID--PEPTIDOGLYCAN TEICHOIC ACID TRANSFERASE TAGU"/>
    <property type="match status" value="1"/>
</dbReference>
<keyword evidence="6" id="KW-1185">Reference proteome</keyword>
<dbReference type="Gene3D" id="3.40.630.190">
    <property type="entry name" value="LCP protein"/>
    <property type="match status" value="1"/>
</dbReference>
<feature type="domain" description="Cell envelope-related transcriptional attenuator" evidence="4">
    <location>
        <begin position="110"/>
        <end position="268"/>
    </location>
</feature>
<dbReference type="NCBIfam" id="TIGR00350">
    <property type="entry name" value="lytR_cpsA_psr"/>
    <property type="match status" value="1"/>
</dbReference>
<organism evidence="5 6">
    <name type="scientific">Subtercola frigoramans</name>
    <dbReference type="NCBI Taxonomy" id="120298"/>
    <lineage>
        <taxon>Bacteria</taxon>
        <taxon>Bacillati</taxon>
        <taxon>Actinomycetota</taxon>
        <taxon>Actinomycetes</taxon>
        <taxon>Micrococcales</taxon>
        <taxon>Microbacteriaceae</taxon>
        <taxon>Subtercola</taxon>
    </lineage>
</organism>
<feature type="compositionally biased region" description="Low complexity" evidence="2">
    <location>
        <begin position="367"/>
        <end position="417"/>
    </location>
</feature>
<dbReference type="EMBL" id="JAFBBU010000001">
    <property type="protein sequence ID" value="MBM7471570.1"/>
    <property type="molecule type" value="Genomic_DNA"/>
</dbReference>
<feature type="transmembrane region" description="Helical" evidence="3">
    <location>
        <begin position="21"/>
        <end position="46"/>
    </location>
</feature>
<keyword evidence="3" id="KW-0812">Transmembrane</keyword>
<evidence type="ECO:0000259" key="4">
    <source>
        <dbReference type="Pfam" id="PF03816"/>
    </source>
</evidence>
<reference evidence="5 6" key="1">
    <citation type="submission" date="2021-01" db="EMBL/GenBank/DDBJ databases">
        <title>Sequencing the genomes of 1000 actinobacteria strains.</title>
        <authorList>
            <person name="Klenk H.-P."/>
        </authorList>
    </citation>
    <scope>NUCLEOTIDE SEQUENCE [LARGE SCALE GENOMIC DNA]</scope>
    <source>
        <strain evidence="5 6">DSM 13057</strain>
    </source>
</reference>
<feature type="compositionally biased region" description="Polar residues" evidence="2">
    <location>
        <begin position="418"/>
        <end position="430"/>
    </location>
</feature>
<name>A0ABS2L392_9MICO</name>
<dbReference type="Proteomes" id="UP000776164">
    <property type="component" value="Unassembled WGS sequence"/>
</dbReference>
<keyword evidence="3" id="KW-0472">Membrane</keyword>
<proteinExistence type="inferred from homology"/>
<evidence type="ECO:0000256" key="2">
    <source>
        <dbReference type="SAM" id="MobiDB-lite"/>
    </source>
</evidence>
<keyword evidence="3" id="KW-1133">Transmembrane helix</keyword>
<evidence type="ECO:0000313" key="6">
    <source>
        <dbReference type="Proteomes" id="UP000776164"/>
    </source>
</evidence>
<dbReference type="Pfam" id="PF03816">
    <property type="entry name" value="LytR_cpsA_psr"/>
    <property type="match status" value="1"/>
</dbReference>